<protein>
    <submittedName>
        <fullName evidence="1">Uncharacterized protein</fullName>
    </submittedName>
</protein>
<gene>
    <name evidence="1" type="ORF">HJG63_010899</name>
</gene>
<proteinExistence type="predicted"/>
<evidence type="ECO:0000313" key="2">
    <source>
        <dbReference type="Proteomes" id="UP000593571"/>
    </source>
</evidence>
<comment type="caution">
    <text evidence="1">The sequence shown here is derived from an EMBL/GenBank/DDBJ whole genome shotgun (WGS) entry which is preliminary data.</text>
</comment>
<sequence length="160" mass="17769">MNSVSPFVPAVRLSGRRSRLPLPSVRRCGWPVSGSCRRVCLGSPCGYFTCTSHIRRRMLHMFVSSLSVSPLEGHLHQGGGCTRKRCSHIVSAHLIRNEMNDPCCITYQFSHIFISVHSTDSLISHQSTLRSPLVDRHPSHGQLAHRTAVLLTYPLCPLGT</sequence>
<name>A0A7J8HS67_ROUAE</name>
<reference evidence="1 2" key="1">
    <citation type="journal article" date="2020" name="Nature">
        <title>Six reference-quality genomes reveal evolution of bat adaptations.</title>
        <authorList>
            <person name="Jebb D."/>
            <person name="Huang Z."/>
            <person name="Pippel M."/>
            <person name="Hughes G.M."/>
            <person name="Lavrichenko K."/>
            <person name="Devanna P."/>
            <person name="Winkler S."/>
            <person name="Jermiin L.S."/>
            <person name="Skirmuntt E.C."/>
            <person name="Katzourakis A."/>
            <person name="Burkitt-Gray L."/>
            <person name="Ray D.A."/>
            <person name="Sullivan K.A.M."/>
            <person name="Roscito J.G."/>
            <person name="Kirilenko B.M."/>
            <person name="Davalos L.M."/>
            <person name="Corthals A.P."/>
            <person name="Power M.L."/>
            <person name="Jones G."/>
            <person name="Ransome R.D."/>
            <person name="Dechmann D.K.N."/>
            <person name="Locatelli A.G."/>
            <person name="Puechmaille S.J."/>
            <person name="Fedrigo O."/>
            <person name="Jarvis E.D."/>
            <person name="Hiller M."/>
            <person name="Vernes S.C."/>
            <person name="Myers E.W."/>
            <person name="Teeling E.C."/>
        </authorList>
    </citation>
    <scope>NUCLEOTIDE SEQUENCE [LARGE SCALE GENOMIC DNA]</scope>
    <source>
        <strain evidence="1">MRouAeg1</strain>
        <tissue evidence="1">Muscle</tissue>
    </source>
</reference>
<dbReference type="Proteomes" id="UP000593571">
    <property type="component" value="Unassembled WGS sequence"/>
</dbReference>
<dbReference type="AlphaFoldDB" id="A0A7J8HS67"/>
<evidence type="ECO:0000313" key="1">
    <source>
        <dbReference type="EMBL" id="KAF6474729.1"/>
    </source>
</evidence>
<keyword evidence="2" id="KW-1185">Reference proteome</keyword>
<dbReference type="EMBL" id="JACASE010000004">
    <property type="protein sequence ID" value="KAF6474729.1"/>
    <property type="molecule type" value="Genomic_DNA"/>
</dbReference>
<accession>A0A7J8HS67</accession>
<organism evidence="1 2">
    <name type="scientific">Rousettus aegyptiacus</name>
    <name type="common">Egyptian fruit bat</name>
    <name type="synonym">Pteropus aegyptiacus</name>
    <dbReference type="NCBI Taxonomy" id="9407"/>
    <lineage>
        <taxon>Eukaryota</taxon>
        <taxon>Metazoa</taxon>
        <taxon>Chordata</taxon>
        <taxon>Craniata</taxon>
        <taxon>Vertebrata</taxon>
        <taxon>Euteleostomi</taxon>
        <taxon>Mammalia</taxon>
        <taxon>Eutheria</taxon>
        <taxon>Laurasiatheria</taxon>
        <taxon>Chiroptera</taxon>
        <taxon>Yinpterochiroptera</taxon>
        <taxon>Pteropodoidea</taxon>
        <taxon>Pteropodidae</taxon>
        <taxon>Rousettinae</taxon>
        <taxon>Rousettus</taxon>
    </lineage>
</organism>